<reference evidence="5 6" key="1">
    <citation type="journal article" date="2017" name="ISME J.">
        <title>Energy and carbon metabolisms in a deep terrestrial subsurface fluid microbial community.</title>
        <authorList>
            <person name="Momper L."/>
            <person name="Jungbluth S.P."/>
            <person name="Lee M.D."/>
            <person name="Amend J.P."/>
        </authorList>
    </citation>
    <scope>NUCLEOTIDE SEQUENCE [LARGE SCALE GENOMIC DNA]</scope>
    <source>
        <strain evidence="5">SURF_17</strain>
    </source>
</reference>
<feature type="domain" description="Water stress and hypersensitive response" evidence="4">
    <location>
        <begin position="180"/>
        <end position="288"/>
    </location>
</feature>
<evidence type="ECO:0000256" key="2">
    <source>
        <dbReference type="SAM" id="MobiDB-lite"/>
    </source>
</evidence>
<dbReference type="PANTHER" id="PTHR31459:SF2">
    <property type="entry name" value="OS03G0843300 PROTEIN"/>
    <property type="match status" value="1"/>
</dbReference>
<keyword evidence="3" id="KW-0812">Transmembrane</keyword>
<proteinExistence type="inferred from homology"/>
<feature type="domain" description="Water stress and hypersensitive response" evidence="4">
    <location>
        <begin position="55"/>
        <end position="171"/>
    </location>
</feature>
<gene>
    <name evidence="5" type="ORF">C4532_05350</name>
</gene>
<dbReference type="InterPro" id="IPR004864">
    <property type="entry name" value="LEA_2"/>
</dbReference>
<feature type="region of interest" description="Disordered" evidence="2">
    <location>
        <begin position="1"/>
        <end position="20"/>
    </location>
</feature>
<protein>
    <recommendedName>
        <fullName evidence="4">Water stress and hypersensitive response domain-containing protein</fullName>
    </recommendedName>
</protein>
<evidence type="ECO:0000256" key="3">
    <source>
        <dbReference type="SAM" id="Phobius"/>
    </source>
</evidence>
<comment type="caution">
    <text evidence="5">The sequence shown here is derived from an EMBL/GenBank/DDBJ whole genome shotgun (WGS) entry which is preliminary data.</text>
</comment>
<dbReference type="EMBL" id="QZKI01000038">
    <property type="protein sequence ID" value="RJP72815.1"/>
    <property type="molecule type" value="Genomic_DNA"/>
</dbReference>
<feature type="transmembrane region" description="Helical" evidence="3">
    <location>
        <begin position="30"/>
        <end position="51"/>
    </location>
</feature>
<evidence type="ECO:0000313" key="6">
    <source>
        <dbReference type="Proteomes" id="UP000285961"/>
    </source>
</evidence>
<name>A0A419F3E7_9BACT</name>
<dbReference type="AlphaFoldDB" id="A0A419F3E7"/>
<keyword evidence="3" id="KW-0472">Membrane</keyword>
<dbReference type="Pfam" id="PF03168">
    <property type="entry name" value="LEA_2"/>
    <property type="match status" value="1"/>
</dbReference>
<dbReference type="InterPro" id="IPR045043">
    <property type="entry name" value="Lea14-like"/>
</dbReference>
<keyword evidence="3" id="KW-1133">Transmembrane helix</keyword>
<evidence type="ECO:0000313" key="5">
    <source>
        <dbReference type="EMBL" id="RJP72815.1"/>
    </source>
</evidence>
<sequence>MYSQEHSTNKPHENRERPAKERVIHVRSRWILAILSVVIAAVGACATLPFGQPEVRSVRPRIMGIDFSGVSMAFDVDVYNPNPLPIMSPRLKYALNVEGSRFFDAETTSSINLPAGKAGMVTFPVRVSYSDLWRTYQKLANAPEANYTLDGAFVFPIRGRSLQLPFSHGGTFPILRPPTFSDIKVRVGEMSLADARIDVDAAMKNPNVFPLGIKDLGYALKLGNVQLGDLTARTDEILNAGEKGQLSLSGKVSAFSAVVNLIRGGAIGGAAILPEGSIETPYGAVRLPK</sequence>
<dbReference type="SUPFAM" id="SSF117070">
    <property type="entry name" value="LEA14-like"/>
    <property type="match status" value="2"/>
</dbReference>
<dbReference type="GO" id="GO:0009269">
    <property type="term" value="P:response to desiccation"/>
    <property type="evidence" value="ECO:0007669"/>
    <property type="project" value="InterPro"/>
</dbReference>
<dbReference type="InterPro" id="IPR013990">
    <property type="entry name" value="WHy-dom"/>
</dbReference>
<feature type="compositionally biased region" description="Basic and acidic residues" evidence="2">
    <location>
        <begin position="7"/>
        <end position="20"/>
    </location>
</feature>
<organism evidence="5 6">
    <name type="scientific">Candidatus Abyssobacteria bacterium SURF_17</name>
    <dbReference type="NCBI Taxonomy" id="2093361"/>
    <lineage>
        <taxon>Bacteria</taxon>
        <taxon>Pseudomonadati</taxon>
        <taxon>Candidatus Hydrogenedentota</taxon>
        <taxon>Candidatus Abyssobacteria</taxon>
    </lineage>
</organism>
<dbReference type="PANTHER" id="PTHR31459">
    <property type="match status" value="1"/>
</dbReference>
<accession>A0A419F3E7</accession>
<dbReference type="SMART" id="SM00769">
    <property type="entry name" value="WHy"/>
    <property type="match status" value="2"/>
</dbReference>
<dbReference type="Gene3D" id="2.60.40.1820">
    <property type="match status" value="2"/>
</dbReference>
<evidence type="ECO:0000256" key="1">
    <source>
        <dbReference type="ARBA" id="ARBA00005960"/>
    </source>
</evidence>
<comment type="similarity">
    <text evidence="1">Belongs to the LEA type 2 family.</text>
</comment>
<evidence type="ECO:0000259" key="4">
    <source>
        <dbReference type="SMART" id="SM00769"/>
    </source>
</evidence>
<dbReference type="Proteomes" id="UP000285961">
    <property type="component" value="Unassembled WGS sequence"/>
</dbReference>